<dbReference type="Proteomes" id="UP000287908">
    <property type="component" value="Unassembled WGS sequence"/>
</dbReference>
<keyword evidence="2" id="KW-1185">Reference proteome</keyword>
<dbReference type="OrthoDB" id="6238589at2"/>
<protein>
    <submittedName>
        <fullName evidence="1">Uncharacterized protein</fullName>
    </submittedName>
</protein>
<proteinExistence type="predicted"/>
<organism evidence="1 2">
    <name type="scientific">Idiomarina seosinensis</name>
    <dbReference type="NCBI Taxonomy" id="281739"/>
    <lineage>
        <taxon>Bacteria</taxon>
        <taxon>Pseudomonadati</taxon>
        <taxon>Pseudomonadota</taxon>
        <taxon>Gammaproteobacteria</taxon>
        <taxon>Alteromonadales</taxon>
        <taxon>Idiomarinaceae</taxon>
        <taxon>Idiomarina</taxon>
    </lineage>
</organism>
<name>A0A432ZGY4_9GAMM</name>
<accession>A0A432ZGY4</accession>
<evidence type="ECO:0000313" key="2">
    <source>
        <dbReference type="Proteomes" id="UP000287908"/>
    </source>
</evidence>
<dbReference type="RefSeq" id="WP_126783430.1">
    <property type="nucleotide sequence ID" value="NZ_PIQF01000001.1"/>
</dbReference>
<reference evidence="1 2" key="1">
    <citation type="journal article" date="2011" name="Front. Microbiol.">
        <title>Genomic signatures of strain selection and enhancement in Bacillus atrophaeus var. globigii, a historical biowarfare simulant.</title>
        <authorList>
            <person name="Gibbons H.S."/>
            <person name="Broomall S.M."/>
            <person name="McNew L.A."/>
            <person name="Daligault H."/>
            <person name="Chapman C."/>
            <person name="Bruce D."/>
            <person name="Karavis M."/>
            <person name="Krepps M."/>
            <person name="McGregor P.A."/>
            <person name="Hong C."/>
            <person name="Park K.H."/>
            <person name="Akmal A."/>
            <person name="Feldman A."/>
            <person name="Lin J.S."/>
            <person name="Chang W.E."/>
            <person name="Higgs B.W."/>
            <person name="Demirev P."/>
            <person name="Lindquist J."/>
            <person name="Liem A."/>
            <person name="Fochler E."/>
            <person name="Read T.D."/>
            <person name="Tapia R."/>
            <person name="Johnson S."/>
            <person name="Bishop-Lilly K.A."/>
            <person name="Detter C."/>
            <person name="Han C."/>
            <person name="Sozhamannan S."/>
            <person name="Rosenzweig C.N."/>
            <person name="Skowronski E.W."/>
        </authorList>
    </citation>
    <scope>NUCLEOTIDE SEQUENCE [LARGE SCALE GENOMIC DNA]</scope>
    <source>
        <strain evidence="1 2">CL-SP19</strain>
    </source>
</reference>
<dbReference type="EMBL" id="PIQF01000001">
    <property type="protein sequence ID" value="RUO77163.1"/>
    <property type="molecule type" value="Genomic_DNA"/>
</dbReference>
<gene>
    <name evidence="1" type="ORF">CWI81_01290</name>
</gene>
<sequence>MQPNVALFRECWGTKRPAVKNLTRRAKQMGYDHLQLHKIADNWWLSLAAEPCCDFVLALSATITSDGSYAIVAQHIDGPVFILWSNGRLESIQQQPLAMLLNTMTGLPGQTRYLKSGSLPALPDCWDSATELTVDCSASQLLPLSKVRQLPAYKSSRQKCLVALVLLPVVLLAGYFYWQNEETGEPVQSTLPGAAADKLRLLEPTAVLLAFVRYTEQSVLGAWRLQQVRLQNTDGSYATAQATYQGQPPLGWYQLKDDYALADNNRLLIDHVARIPTLKLSAALAVSANQSVSALHRQLLLNPQPGISLHQQGYRLQVTWADVSPAQLIVLAERLANRSLTVEQGHLEPSVLGWNGSLTLAPGQAIVVTDKDRRNET</sequence>
<dbReference type="AlphaFoldDB" id="A0A432ZGY4"/>
<comment type="caution">
    <text evidence="1">The sequence shown here is derived from an EMBL/GenBank/DDBJ whole genome shotgun (WGS) entry which is preliminary data.</text>
</comment>
<evidence type="ECO:0000313" key="1">
    <source>
        <dbReference type="EMBL" id="RUO77163.1"/>
    </source>
</evidence>